<evidence type="ECO:0000313" key="2">
    <source>
        <dbReference type="EMBL" id="EJD33403.1"/>
    </source>
</evidence>
<feature type="region of interest" description="Disordered" evidence="1">
    <location>
        <begin position="144"/>
        <end position="174"/>
    </location>
</feature>
<sequence length="1024" mass="117385">MDNEVHFIQGLQHGYEGLGDLLDGPVQKKRQAYMKQMRVSQKEVDREWLAARRRGYGLTGWKPGVQLDFEMRQEIARTWLLAGMRGLPDNFVTAGLNLPPEDERKTLHAYLILEKMHSAGKTAVADDPALWRVSRAQRKRMLSAEELEKRKKDEENEEYRRRVKTRADPTRPDIGREMRANQHLRRYFHIFKEQRVIAISNVPFIPNLPPPKHTKRLRTDGRYGRHEASLYAQMHMPGQWHMPFSPAPTGVHKNPAKDLAWLVIDFDDENLVHYEGVDMYTVTKVLRDALNNTARAASEEFSYTDTLAPGAPYHAEESMRDACAHLTKHLMTKEEVLFQMAEFQRNLLELRAWAKYERALLAHRRFVRRLEVDWEHVMRPQDHQEISKDDRGVFVKDKDTANRYGHLQVPVWWLRGYHEDLVADLRRYGFEEILEVQESPFPEPETRILVAECDPTQKSWYGTVASGGQGDAQEHDEDEEDAVMDTGDDHAEAEGDAMDYEPYPAASSSVHVGDSPASPPARILALLPRDSEPPNSAHVHDEQAVSRNEDAAMQVDEGSDLEEGEVRDDQGASTSMSTGPSTPTSSAVSGKPRASIGAQPPRPPHHPPQRVVERRMLAAVAARPAPPRPLHRTPAKPSDRGHGSHPHQQRHLMVRSSDLSGPPKTKRVRAKDPTKANYWFEHLLRNAPLPRWWPTETRCPSLPDIVDTSRERMTRLHNDSNDPCKFKQFKLLHRTPRAIVFDKGEDPLIESWAVSRRYILRRVAFTGAEEMPGMDMEGWRRALKLLVVDERFDEYTKLLGLDVAFKTSANTTQAVAGAQDNEQQTIRGDDLEDNGEPLDDELFSRRVPESVLAEWREAAERGLGNDDSDSDDDYHEDDDVNAIFCEGAAEYLQAVPDAGEARLRSENERHKAEPKDWFKKPSASDVTPGITHFYEYWDNMMKPVGQTNKDFKQIQLIMECWFDYDHRYKIYFSHNAVEDGKRAVIGGRERLLKHPQVGEQADLRRQLVWEDWNGKPLPEAKIPR</sequence>
<proteinExistence type="predicted"/>
<evidence type="ECO:0000313" key="3">
    <source>
        <dbReference type="Proteomes" id="UP000006514"/>
    </source>
</evidence>
<dbReference type="EMBL" id="JH688247">
    <property type="protein sequence ID" value="EJD33403.1"/>
    <property type="molecule type" value="Genomic_DNA"/>
</dbReference>
<organism evidence="2 3">
    <name type="scientific">Auricularia subglabra (strain TFB-10046 / SS5)</name>
    <name type="common">White-rot fungus</name>
    <name type="synonym">Auricularia delicata (strain TFB10046)</name>
    <dbReference type="NCBI Taxonomy" id="717982"/>
    <lineage>
        <taxon>Eukaryota</taxon>
        <taxon>Fungi</taxon>
        <taxon>Dikarya</taxon>
        <taxon>Basidiomycota</taxon>
        <taxon>Agaricomycotina</taxon>
        <taxon>Agaricomycetes</taxon>
        <taxon>Auriculariales</taxon>
        <taxon>Auriculariaceae</taxon>
        <taxon>Auricularia</taxon>
    </lineage>
</organism>
<protein>
    <submittedName>
        <fullName evidence="2">Uncharacterized protein</fullName>
    </submittedName>
</protein>
<feature type="compositionally biased region" description="Acidic residues" evidence="1">
    <location>
        <begin position="830"/>
        <end position="840"/>
    </location>
</feature>
<dbReference type="AlphaFoldDB" id="J0WM43"/>
<feature type="region of interest" description="Disordered" evidence="1">
    <location>
        <begin position="814"/>
        <end position="840"/>
    </location>
</feature>
<feature type="compositionally biased region" description="Polar residues" evidence="1">
    <location>
        <begin position="814"/>
        <end position="826"/>
    </location>
</feature>
<reference evidence="3" key="1">
    <citation type="journal article" date="2012" name="Science">
        <title>The Paleozoic origin of enzymatic lignin decomposition reconstructed from 31 fungal genomes.</title>
        <authorList>
            <person name="Floudas D."/>
            <person name="Binder M."/>
            <person name="Riley R."/>
            <person name="Barry K."/>
            <person name="Blanchette R.A."/>
            <person name="Henrissat B."/>
            <person name="Martinez A.T."/>
            <person name="Otillar R."/>
            <person name="Spatafora J.W."/>
            <person name="Yadav J.S."/>
            <person name="Aerts A."/>
            <person name="Benoit I."/>
            <person name="Boyd A."/>
            <person name="Carlson A."/>
            <person name="Copeland A."/>
            <person name="Coutinho P.M."/>
            <person name="de Vries R.P."/>
            <person name="Ferreira P."/>
            <person name="Findley K."/>
            <person name="Foster B."/>
            <person name="Gaskell J."/>
            <person name="Glotzer D."/>
            <person name="Gorecki P."/>
            <person name="Heitman J."/>
            <person name="Hesse C."/>
            <person name="Hori C."/>
            <person name="Igarashi K."/>
            <person name="Jurgens J.A."/>
            <person name="Kallen N."/>
            <person name="Kersten P."/>
            <person name="Kohler A."/>
            <person name="Kuees U."/>
            <person name="Kumar T.K.A."/>
            <person name="Kuo A."/>
            <person name="LaButti K."/>
            <person name="Larrondo L.F."/>
            <person name="Lindquist E."/>
            <person name="Ling A."/>
            <person name="Lombard V."/>
            <person name="Lucas S."/>
            <person name="Lundell T."/>
            <person name="Martin R."/>
            <person name="McLaughlin D.J."/>
            <person name="Morgenstern I."/>
            <person name="Morin E."/>
            <person name="Murat C."/>
            <person name="Nagy L.G."/>
            <person name="Nolan M."/>
            <person name="Ohm R.A."/>
            <person name="Patyshakuliyeva A."/>
            <person name="Rokas A."/>
            <person name="Ruiz-Duenas F.J."/>
            <person name="Sabat G."/>
            <person name="Salamov A."/>
            <person name="Samejima M."/>
            <person name="Schmutz J."/>
            <person name="Slot J.C."/>
            <person name="St John F."/>
            <person name="Stenlid J."/>
            <person name="Sun H."/>
            <person name="Sun S."/>
            <person name="Syed K."/>
            <person name="Tsang A."/>
            <person name="Wiebenga A."/>
            <person name="Young D."/>
            <person name="Pisabarro A."/>
            <person name="Eastwood D.C."/>
            <person name="Martin F."/>
            <person name="Cullen D."/>
            <person name="Grigoriev I.V."/>
            <person name="Hibbett D.S."/>
        </authorList>
    </citation>
    <scope>NUCLEOTIDE SEQUENCE [LARGE SCALE GENOMIC DNA]</scope>
    <source>
        <strain evidence="3">TFB10046</strain>
    </source>
</reference>
<feature type="compositionally biased region" description="Low complexity" evidence="1">
    <location>
        <begin position="571"/>
        <end position="590"/>
    </location>
</feature>
<feature type="compositionally biased region" description="Acidic residues" evidence="1">
    <location>
        <begin position="557"/>
        <end position="566"/>
    </location>
</feature>
<dbReference type="Proteomes" id="UP000006514">
    <property type="component" value="Unassembled WGS sequence"/>
</dbReference>
<feature type="compositionally biased region" description="Basic residues" evidence="1">
    <location>
        <begin position="643"/>
        <end position="653"/>
    </location>
</feature>
<name>J0WM43_AURST</name>
<evidence type="ECO:0000256" key="1">
    <source>
        <dbReference type="SAM" id="MobiDB-lite"/>
    </source>
</evidence>
<feature type="compositionally biased region" description="Basic and acidic residues" evidence="1">
    <location>
        <begin position="538"/>
        <end position="550"/>
    </location>
</feature>
<feature type="non-terminal residue" evidence="2">
    <location>
        <position position="1024"/>
    </location>
</feature>
<dbReference type="InParanoid" id="J0WM43"/>
<feature type="region of interest" description="Disordered" evidence="1">
    <location>
        <begin position="500"/>
        <end position="672"/>
    </location>
</feature>
<dbReference type="KEGG" id="adl:AURDEDRAFT_177512"/>
<dbReference type="eggNOG" id="ENOG502QU1V">
    <property type="taxonomic scope" value="Eukaryota"/>
</dbReference>
<accession>J0WM43</accession>
<feature type="region of interest" description="Disordered" evidence="1">
    <location>
        <begin position="462"/>
        <end position="482"/>
    </location>
</feature>
<gene>
    <name evidence="2" type="ORF">AURDEDRAFT_177512</name>
</gene>
<keyword evidence="3" id="KW-1185">Reference proteome</keyword>